<feature type="chain" id="PRO_5046352744" description="YXWGXW repeat-containing protein" evidence="2">
    <location>
        <begin position="31"/>
        <end position="147"/>
    </location>
</feature>
<evidence type="ECO:0000256" key="1">
    <source>
        <dbReference type="SAM" id="MobiDB-lite"/>
    </source>
</evidence>
<proteinExistence type="predicted"/>
<comment type="caution">
    <text evidence="3">The sequence shown here is derived from an EMBL/GenBank/DDBJ whole genome shotgun (WGS) entry which is preliminary data.</text>
</comment>
<reference evidence="3 4" key="1">
    <citation type="submission" date="2021-12" db="EMBL/GenBank/DDBJ databases">
        <title>Genome seq of p7.</title>
        <authorList>
            <person name="Seo T."/>
        </authorList>
    </citation>
    <scope>NUCLEOTIDE SEQUENCE [LARGE SCALE GENOMIC DNA]</scope>
    <source>
        <strain evidence="3 4">P7</strain>
    </source>
</reference>
<name>A0ABS8XII3_9BURK</name>
<feature type="compositionally biased region" description="Basic residues" evidence="1">
    <location>
        <begin position="138"/>
        <end position="147"/>
    </location>
</feature>
<evidence type="ECO:0000256" key="2">
    <source>
        <dbReference type="SAM" id="SignalP"/>
    </source>
</evidence>
<protein>
    <recommendedName>
        <fullName evidence="5">YXWGXW repeat-containing protein</fullName>
    </recommendedName>
</protein>
<evidence type="ECO:0008006" key="5">
    <source>
        <dbReference type="Google" id="ProtNLM"/>
    </source>
</evidence>
<feature type="region of interest" description="Disordered" evidence="1">
    <location>
        <begin position="123"/>
        <end position="147"/>
    </location>
</feature>
<gene>
    <name evidence="3" type="ORF">LXT12_20005</name>
</gene>
<keyword evidence="4" id="KW-1185">Reference proteome</keyword>
<evidence type="ECO:0000313" key="4">
    <source>
        <dbReference type="Proteomes" id="UP001201463"/>
    </source>
</evidence>
<sequence length="147" mass="16591">MSPLPLHHGRRIAAGLIALAGLAALPAARAGDVSVSIGFSQPGVYGRVDIGRYPQPVLIAPQPVIIGRPVYTEPVYLWVPPEHRRDWRHQCYRYGACGAPVYFVQDNWYQQNVVVRERRDDWRDDDHDRGRGHDHGHGRGHGHGHRD</sequence>
<keyword evidence="2" id="KW-0732">Signal</keyword>
<feature type="signal peptide" evidence="2">
    <location>
        <begin position="1"/>
        <end position="30"/>
    </location>
</feature>
<feature type="compositionally biased region" description="Basic and acidic residues" evidence="1">
    <location>
        <begin position="123"/>
        <end position="137"/>
    </location>
</feature>
<organism evidence="3 4">
    <name type="scientific">Pelomonas caseinilytica</name>
    <dbReference type="NCBI Taxonomy" id="2906763"/>
    <lineage>
        <taxon>Bacteria</taxon>
        <taxon>Pseudomonadati</taxon>
        <taxon>Pseudomonadota</taxon>
        <taxon>Betaproteobacteria</taxon>
        <taxon>Burkholderiales</taxon>
        <taxon>Sphaerotilaceae</taxon>
        <taxon>Roseateles</taxon>
    </lineage>
</organism>
<dbReference type="EMBL" id="JAJTWT010000009">
    <property type="protein sequence ID" value="MCE4539540.1"/>
    <property type="molecule type" value="Genomic_DNA"/>
</dbReference>
<accession>A0ABS8XII3</accession>
<dbReference type="Proteomes" id="UP001201463">
    <property type="component" value="Unassembled WGS sequence"/>
</dbReference>
<dbReference type="RefSeq" id="WP_233394060.1">
    <property type="nucleotide sequence ID" value="NZ_JAJTWT010000009.1"/>
</dbReference>
<evidence type="ECO:0000313" key="3">
    <source>
        <dbReference type="EMBL" id="MCE4539540.1"/>
    </source>
</evidence>